<keyword evidence="5" id="KW-0539">Nucleus</keyword>
<dbReference type="Gene3D" id="4.10.240.10">
    <property type="entry name" value="Zn(2)-C6 fungal-type DNA-binding domain"/>
    <property type="match status" value="1"/>
</dbReference>
<dbReference type="CDD" id="cd12148">
    <property type="entry name" value="fungal_TF_MHR"/>
    <property type="match status" value="1"/>
</dbReference>
<evidence type="ECO:0000256" key="1">
    <source>
        <dbReference type="ARBA" id="ARBA00004123"/>
    </source>
</evidence>
<organism evidence="8">
    <name type="scientific">Absidia glauca</name>
    <name type="common">Pin mould</name>
    <dbReference type="NCBI Taxonomy" id="4829"/>
    <lineage>
        <taxon>Eukaryota</taxon>
        <taxon>Fungi</taxon>
        <taxon>Fungi incertae sedis</taxon>
        <taxon>Mucoromycota</taxon>
        <taxon>Mucoromycotina</taxon>
        <taxon>Mucoromycetes</taxon>
        <taxon>Mucorales</taxon>
        <taxon>Cunninghamellaceae</taxon>
        <taxon>Absidia</taxon>
    </lineage>
</organism>
<sequence>MIVKRVKPCETCKKRRRKCDHPPGQDSCLRCARLALICTYDTTNTKTTQSDTSSSSSFSPTASSTLEADLAEMVEVDGNKELQHLISYVHTLEREMQQLETKLDYERQLNSSTQHALTTKDAMACLTIPKNWNFTITNGHLRLETGIHTLSDLLQYRQTTHPIRYLTPFNNKAPLQFRLEQGSLLTKTVDLLTKHGLLSDSKPSSKAWTPATCLHLPPDLLVDTLVQQYFRCYNSPLPLVHEPTFMAHYNPDDTHHDVLTLAICCFMSVSYCCHLPFTAYQKRTYGEYFYMACRAQLDDLLIDNPSPHSQLNALMAIHFLFKFMTLTLRIKDIRRLATVGFLASIELNKLTFGPVETELVKRHTIMAAILFALTEFICAQRMDDIMPSPQVQFQVLPGESAKAAAMLGLYKYLFGLALHHDCIVMVQELRRVTIGQVGQVSLEAMIRFDKLCLDWWASLPEQWKYCDDPYGGSARRAIDHCDNDVALIAHSFLLTVTLGVHSTLMNPENLNNQTSHSIQGKAMLMTLNCCDLLLVVADRLRSITTQCGFYCECLLRVFDALRSLLVHARNAKNSRTAAMVVGHITRCLTELDASVVSELGDRPLSPMSSLAYTDFPLPGNALMFDIINASIKSIGMDIPLS</sequence>
<protein>
    <recommendedName>
        <fullName evidence="7">Zn(2)-C6 fungal-type domain-containing protein</fullName>
    </recommendedName>
</protein>
<keyword evidence="2" id="KW-0479">Metal-binding</keyword>
<dbReference type="InterPro" id="IPR036864">
    <property type="entry name" value="Zn2-C6_fun-type_DNA-bd_sf"/>
</dbReference>
<dbReference type="InterPro" id="IPR050815">
    <property type="entry name" value="TF_fung"/>
</dbReference>
<reference evidence="8" key="1">
    <citation type="submission" date="2016-04" db="EMBL/GenBank/DDBJ databases">
        <authorList>
            <person name="Evans L.H."/>
            <person name="Alamgir A."/>
            <person name="Owens N."/>
            <person name="Weber N.D."/>
            <person name="Virtaneva K."/>
            <person name="Barbian K."/>
            <person name="Babar A."/>
            <person name="Rosenke K."/>
        </authorList>
    </citation>
    <scope>NUCLEOTIDE SEQUENCE [LARGE SCALE GENOMIC DNA]</scope>
    <source>
        <strain evidence="8">CBS 101.48</strain>
    </source>
</reference>
<evidence type="ECO:0000313" key="9">
    <source>
        <dbReference type="Proteomes" id="UP000078561"/>
    </source>
</evidence>
<dbReference type="Pfam" id="PF00172">
    <property type="entry name" value="Zn_clus"/>
    <property type="match status" value="1"/>
</dbReference>
<keyword evidence="4" id="KW-0804">Transcription</keyword>
<dbReference type="PROSITE" id="PS50048">
    <property type="entry name" value="ZN2_CY6_FUNGAL_2"/>
    <property type="match status" value="1"/>
</dbReference>
<dbReference type="EMBL" id="LT550334">
    <property type="protein sequence ID" value="SAL95493.1"/>
    <property type="molecule type" value="Genomic_DNA"/>
</dbReference>
<dbReference type="InParanoid" id="A0A168KUL0"/>
<dbReference type="GO" id="GO:0008270">
    <property type="term" value="F:zinc ion binding"/>
    <property type="evidence" value="ECO:0007669"/>
    <property type="project" value="InterPro"/>
</dbReference>
<evidence type="ECO:0000256" key="2">
    <source>
        <dbReference type="ARBA" id="ARBA00022723"/>
    </source>
</evidence>
<proteinExistence type="predicted"/>
<evidence type="ECO:0000256" key="3">
    <source>
        <dbReference type="ARBA" id="ARBA00023015"/>
    </source>
</evidence>
<gene>
    <name evidence="8" type="primary">ABSGL_00822.1 scaffold 958</name>
</gene>
<dbReference type="AlphaFoldDB" id="A0A168KUL0"/>
<dbReference type="PROSITE" id="PS00463">
    <property type="entry name" value="ZN2_CY6_FUNGAL_1"/>
    <property type="match status" value="1"/>
</dbReference>
<evidence type="ECO:0000256" key="5">
    <source>
        <dbReference type="ARBA" id="ARBA00023242"/>
    </source>
</evidence>
<dbReference type="InterPro" id="IPR001138">
    <property type="entry name" value="Zn2Cys6_DnaBD"/>
</dbReference>
<name>A0A168KUL0_ABSGL</name>
<evidence type="ECO:0000256" key="4">
    <source>
        <dbReference type="ARBA" id="ARBA00023163"/>
    </source>
</evidence>
<feature type="coiled-coil region" evidence="6">
    <location>
        <begin position="82"/>
        <end position="109"/>
    </location>
</feature>
<dbReference type="Proteomes" id="UP000078561">
    <property type="component" value="Unassembled WGS sequence"/>
</dbReference>
<dbReference type="GO" id="GO:0000981">
    <property type="term" value="F:DNA-binding transcription factor activity, RNA polymerase II-specific"/>
    <property type="evidence" value="ECO:0007669"/>
    <property type="project" value="InterPro"/>
</dbReference>
<dbReference type="PANTHER" id="PTHR47338">
    <property type="entry name" value="ZN(II)2CYS6 TRANSCRIPTION FACTOR (EUROFUNG)-RELATED"/>
    <property type="match status" value="1"/>
</dbReference>
<evidence type="ECO:0000259" key="7">
    <source>
        <dbReference type="PROSITE" id="PS50048"/>
    </source>
</evidence>
<dbReference type="OMA" id="WKYLADE"/>
<dbReference type="SMART" id="SM00066">
    <property type="entry name" value="GAL4"/>
    <property type="match status" value="1"/>
</dbReference>
<evidence type="ECO:0000313" key="8">
    <source>
        <dbReference type="EMBL" id="SAL95493.1"/>
    </source>
</evidence>
<dbReference type="GO" id="GO:0005634">
    <property type="term" value="C:nucleus"/>
    <property type="evidence" value="ECO:0007669"/>
    <property type="project" value="UniProtKB-SubCell"/>
</dbReference>
<accession>A0A168KUL0</accession>
<dbReference type="PANTHER" id="PTHR47338:SF5">
    <property type="entry name" value="ZN(II)2CYS6 TRANSCRIPTION FACTOR (EUROFUNG)"/>
    <property type="match status" value="1"/>
</dbReference>
<dbReference type="SUPFAM" id="SSF57701">
    <property type="entry name" value="Zn2/Cys6 DNA-binding domain"/>
    <property type="match status" value="1"/>
</dbReference>
<keyword evidence="6" id="KW-0175">Coiled coil</keyword>
<comment type="subcellular location">
    <subcellularLocation>
        <location evidence="1">Nucleus</location>
    </subcellularLocation>
</comment>
<feature type="domain" description="Zn(2)-C6 fungal-type" evidence="7">
    <location>
        <begin position="8"/>
        <end position="40"/>
    </location>
</feature>
<keyword evidence="3" id="KW-0805">Transcription regulation</keyword>
<dbReference type="CDD" id="cd00067">
    <property type="entry name" value="GAL4"/>
    <property type="match status" value="1"/>
</dbReference>
<dbReference type="OrthoDB" id="2369992at2759"/>
<evidence type="ECO:0000256" key="6">
    <source>
        <dbReference type="SAM" id="Coils"/>
    </source>
</evidence>
<keyword evidence="9" id="KW-1185">Reference proteome</keyword>